<dbReference type="PROSITE" id="PS51257">
    <property type="entry name" value="PROKAR_LIPOPROTEIN"/>
    <property type="match status" value="1"/>
</dbReference>
<feature type="signal peptide" evidence="1">
    <location>
        <begin position="1"/>
        <end position="15"/>
    </location>
</feature>
<organism evidence="2 3">
    <name type="scientific">Effrenium voratum</name>
    <dbReference type="NCBI Taxonomy" id="2562239"/>
    <lineage>
        <taxon>Eukaryota</taxon>
        <taxon>Sar</taxon>
        <taxon>Alveolata</taxon>
        <taxon>Dinophyceae</taxon>
        <taxon>Suessiales</taxon>
        <taxon>Symbiodiniaceae</taxon>
        <taxon>Effrenium</taxon>
    </lineage>
</organism>
<feature type="chain" id="PRO_5041331600" evidence="1">
    <location>
        <begin position="16"/>
        <end position="511"/>
    </location>
</feature>
<evidence type="ECO:0000313" key="3">
    <source>
        <dbReference type="Proteomes" id="UP001178507"/>
    </source>
</evidence>
<evidence type="ECO:0000313" key="2">
    <source>
        <dbReference type="EMBL" id="CAJ1390000.1"/>
    </source>
</evidence>
<protein>
    <submittedName>
        <fullName evidence="2">Uncharacterized protein</fullName>
    </submittedName>
</protein>
<sequence>MLRLLVLSLIGAAAAGGCQQCKKGKDEDCYEGGSCFSAGSQQQCLDTGGEYCVTEFSCEDCLAKEMDCFHKNWALPCYAVGWEEGCTKLGSQWCGAASALESADAVEPFMDGDAVDAGTELGEVLQWSLVSVAALALVAACVAVGFCLKPKSSWTFAAPIDVPTERALKRLDTKLSSRGQSACAACACCSCQSAKQQKERLLAQAAMKAAGGPEFWSLTVAHLSKFLSDHQYALVKYCEKHAFTMDEGRPKHLCFDEDCSMDHGDMPYAYSDGRELDPLISNMHVVVSFLIKPLTKERARKKGHDAKGTLGMWAFLTEGRIQRARTFVSHCWNEKFQDFVDTLESLGPKEDVWICSFALPQNINIGEVLGNKPSCSPFARALNQAEQVLLAVDKTIEPPTRSWCCFELYLACKQQKTIRIEVPRQETPQKIKELKKSIKDAMEKVDISMCSASNAGDHERIMAEIGSSTGDVNSRLAEKAAVEYLSACRLLDAGTGGTRSSSSLPSLPDAV</sequence>
<evidence type="ECO:0000256" key="1">
    <source>
        <dbReference type="SAM" id="SignalP"/>
    </source>
</evidence>
<accession>A0AA36INJ9</accession>
<dbReference type="EMBL" id="CAUJNA010001983">
    <property type="protein sequence ID" value="CAJ1390000.1"/>
    <property type="molecule type" value="Genomic_DNA"/>
</dbReference>
<proteinExistence type="predicted"/>
<keyword evidence="3" id="KW-1185">Reference proteome</keyword>
<keyword evidence="1" id="KW-0732">Signal</keyword>
<comment type="caution">
    <text evidence="2">The sequence shown here is derived from an EMBL/GenBank/DDBJ whole genome shotgun (WGS) entry which is preliminary data.</text>
</comment>
<dbReference type="AlphaFoldDB" id="A0AA36INJ9"/>
<name>A0AA36INJ9_9DINO</name>
<dbReference type="Proteomes" id="UP001178507">
    <property type="component" value="Unassembled WGS sequence"/>
</dbReference>
<gene>
    <name evidence="2" type="ORF">EVOR1521_LOCUS15513</name>
</gene>
<reference evidence="2" key="1">
    <citation type="submission" date="2023-08" db="EMBL/GenBank/DDBJ databases">
        <authorList>
            <person name="Chen Y."/>
            <person name="Shah S."/>
            <person name="Dougan E. K."/>
            <person name="Thang M."/>
            <person name="Chan C."/>
        </authorList>
    </citation>
    <scope>NUCLEOTIDE SEQUENCE</scope>
</reference>